<dbReference type="EMBL" id="JBHSUS010000001">
    <property type="protein sequence ID" value="MFC6440872.1"/>
    <property type="molecule type" value="Genomic_DNA"/>
</dbReference>
<dbReference type="Gene3D" id="3.40.1550.10">
    <property type="entry name" value="CheC-like"/>
    <property type="match status" value="1"/>
</dbReference>
<proteinExistence type="predicted"/>
<dbReference type="SMART" id="SM00448">
    <property type="entry name" value="REC"/>
    <property type="match status" value="1"/>
</dbReference>
<dbReference type="Pfam" id="PF00072">
    <property type="entry name" value="Response_reg"/>
    <property type="match status" value="1"/>
</dbReference>
<dbReference type="PANTHER" id="PTHR44591:SF24">
    <property type="entry name" value="PROTEIN-GLUTAMATE METHYLESTERASE_PROTEIN-GLUTAMINE GLUTAMINASE 1"/>
    <property type="match status" value="1"/>
</dbReference>
<dbReference type="InterPro" id="IPR011006">
    <property type="entry name" value="CheY-like_superfamily"/>
</dbReference>
<evidence type="ECO:0000259" key="4">
    <source>
        <dbReference type="PROSITE" id="PS50110"/>
    </source>
</evidence>
<keyword evidence="6" id="KW-1185">Reference proteome</keyword>
<dbReference type="InterPro" id="IPR001789">
    <property type="entry name" value="Sig_transdc_resp-reg_receiver"/>
</dbReference>
<dbReference type="PROSITE" id="PS50110">
    <property type="entry name" value="RESPONSE_REGULATORY"/>
    <property type="match status" value="1"/>
</dbReference>
<dbReference type="CDD" id="cd17593">
    <property type="entry name" value="REC_CheC-like"/>
    <property type="match status" value="1"/>
</dbReference>
<feature type="modified residue" description="4-aspartylphosphate" evidence="3">
    <location>
        <position position="54"/>
    </location>
</feature>
<dbReference type="Proteomes" id="UP001596364">
    <property type="component" value="Unassembled WGS sequence"/>
</dbReference>
<evidence type="ECO:0000313" key="6">
    <source>
        <dbReference type="Proteomes" id="UP001596364"/>
    </source>
</evidence>
<dbReference type="InterPro" id="IPR050595">
    <property type="entry name" value="Bact_response_regulator"/>
</dbReference>
<feature type="domain" description="Response regulatory" evidence="4">
    <location>
        <begin position="4"/>
        <end position="119"/>
    </location>
</feature>
<dbReference type="CDD" id="cd17910">
    <property type="entry name" value="CheC_ClassII"/>
    <property type="match status" value="1"/>
</dbReference>
<evidence type="ECO:0000256" key="1">
    <source>
        <dbReference type="ARBA" id="ARBA00022500"/>
    </source>
</evidence>
<dbReference type="PANTHER" id="PTHR44591">
    <property type="entry name" value="STRESS RESPONSE REGULATOR PROTEIN 1"/>
    <property type="match status" value="1"/>
</dbReference>
<keyword evidence="1" id="KW-0145">Chemotaxis</keyword>
<name>A0ABW1XL64_9ALTE</name>
<protein>
    <submittedName>
        <fullName evidence="5">Response regulator</fullName>
    </submittedName>
</protein>
<reference evidence="6" key="1">
    <citation type="journal article" date="2019" name="Int. J. Syst. Evol. Microbiol.">
        <title>The Global Catalogue of Microorganisms (GCM) 10K type strain sequencing project: providing services to taxonomists for standard genome sequencing and annotation.</title>
        <authorList>
            <consortium name="The Broad Institute Genomics Platform"/>
            <consortium name="The Broad Institute Genome Sequencing Center for Infectious Disease"/>
            <person name="Wu L."/>
            <person name="Ma J."/>
        </authorList>
    </citation>
    <scope>NUCLEOTIDE SEQUENCE [LARGE SCALE GENOMIC DNA]</scope>
    <source>
        <strain evidence="6">CGMCC 1.16031</strain>
    </source>
</reference>
<evidence type="ECO:0000313" key="5">
    <source>
        <dbReference type="EMBL" id="MFC6440872.1"/>
    </source>
</evidence>
<dbReference type="Gene3D" id="3.40.50.2300">
    <property type="match status" value="1"/>
</dbReference>
<keyword evidence="2 3" id="KW-0597">Phosphoprotein</keyword>
<accession>A0ABW1XL64</accession>
<dbReference type="RefSeq" id="WP_131258859.1">
    <property type="nucleotide sequence ID" value="NZ_JBHSUS010000001.1"/>
</dbReference>
<gene>
    <name evidence="5" type="ORF">ACFP85_12025</name>
</gene>
<evidence type="ECO:0000256" key="3">
    <source>
        <dbReference type="PROSITE-ProRule" id="PRU00169"/>
    </source>
</evidence>
<evidence type="ECO:0000256" key="2">
    <source>
        <dbReference type="ARBA" id="ARBA00022553"/>
    </source>
</evidence>
<organism evidence="5 6">
    <name type="scientific">Pseudobowmanella zhangzhouensis</name>
    <dbReference type="NCBI Taxonomy" id="1537679"/>
    <lineage>
        <taxon>Bacteria</taxon>
        <taxon>Pseudomonadati</taxon>
        <taxon>Pseudomonadota</taxon>
        <taxon>Gammaproteobacteria</taxon>
        <taxon>Alteromonadales</taxon>
        <taxon>Alteromonadaceae</taxon>
    </lineage>
</organism>
<dbReference type="InterPro" id="IPR028976">
    <property type="entry name" value="CheC-like_sf"/>
</dbReference>
<sequence length="340" mass="38050">MSLPVLICDDSRFARKQMANSIPAGWDVEISFAENGAEALELIKAGKGDVVFLDLNMPVMDGYQTMQIIKEQDLPCMVIVVSGDVQSQARERMLKLGALDFIRKPVDNSRLMEILRQFGLYTGEAAVKPASQDMPTSKEDRIDAYREVANVAMGRAGEKLAELFDEFIRLPVPNVNVIESNELRMAIEEIQQSEYVSAVSQGFSSVGLQGEALVIFNETSFESLINLLNYQHDSDCQELEIEALMDVSNILVGACLNALAEQLNTRFNRSHPSILGRHCDLEQMLESNVSRWTRLLATEIGYSIENHDIQFDLLLLFPSDAIDPLLSLSCGRRYERTGTY</sequence>
<comment type="caution">
    <text evidence="5">The sequence shown here is derived from an EMBL/GenBank/DDBJ whole genome shotgun (WGS) entry which is preliminary data.</text>
</comment>
<dbReference type="SUPFAM" id="SSF103039">
    <property type="entry name" value="CheC-like"/>
    <property type="match status" value="1"/>
</dbReference>
<dbReference type="SUPFAM" id="SSF52172">
    <property type="entry name" value="CheY-like"/>
    <property type="match status" value="1"/>
</dbReference>